<proteinExistence type="predicted"/>
<organism evidence="1 2">
    <name type="scientific">Aspergillus nomiae NRRL (strain ATCC 15546 / NRRL 13137 / CBS 260.88 / M93)</name>
    <dbReference type="NCBI Taxonomy" id="1509407"/>
    <lineage>
        <taxon>Eukaryota</taxon>
        <taxon>Fungi</taxon>
        <taxon>Dikarya</taxon>
        <taxon>Ascomycota</taxon>
        <taxon>Pezizomycotina</taxon>
        <taxon>Eurotiomycetes</taxon>
        <taxon>Eurotiomycetidae</taxon>
        <taxon>Eurotiales</taxon>
        <taxon>Aspergillaceae</taxon>
        <taxon>Aspergillus</taxon>
        <taxon>Aspergillus subgen. Circumdati</taxon>
    </lineage>
</organism>
<gene>
    <name evidence="1" type="ORF">ANOM_011380</name>
</gene>
<reference evidence="1 2" key="1">
    <citation type="submission" date="2014-06" db="EMBL/GenBank/DDBJ databases">
        <title>The Genome of the Aflatoxigenic Filamentous Fungus Aspergillus nomius.</title>
        <authorList>
            <person name="Moore M.G."/>
            <person name="Shannon B.M."/>
            <person name="Brian M.M."/>
        </authorList>
    </citation>
    <scope>NUCLEOTIDE SEQUENCE [LARGE SCALE GENOMIC DNA]</scope>
    <source>
        <strain evidence="1 2">NRRL 13137</strain>
    </source>
</reference>
<dbReference type="EMBL" id="JNOM01000658">
    <property type="protein sequence ID" value="KNG80233.1"/>
    <property type="molecule type" value="Genomic_DNA"/>
</dbReference>
<dbReference type="GeneID" id="26813184"/>
<sequence length="56" mass="6069">MAISIRAQQDKEEAETCLPGFGGGLGITWPPSYQGQLAARNPGDKLPTIFEEDESF</sequence>
<keyword evidence="2" id="KW-1185">Reference proteome</keyword>
<evidence type="ECO:0000313" key="2">
    <source>
        <dbReference type="Proteomes" id="UP000037505"/>
    </source>
</evidence>
<dbReference type="Proteomes" id="UP000037505">
    <property type="component" value="Unassembled WGS sequence"/>
</dbReference>
<dbReference type="AlphaFoldDB" id="A0A0L1IM32"/>
<dbReference type="RefSeq" id="XP_015401156.1">
    <property type="nucleotide sequence ID" value="XM_015556636.1"/>
</dbReference>
<evidence type="ECO:0000313" key="1">
    <source>
        <dbReference type="EMBL" id="KNG80233.1"/>
    </source>
</evidence>
<protein>
    <submittedName>
        <fullName evidence="1">Uncharacterized protein</fullName>
    </submittedName>
</protein>
<accession>A0A0L1IM32</accession>
<comment type="caution">
    <text evidence="1">The sequence shown here is derived from an EMBL/GenBank/DDBJ whole genome shotgun (WGS) entry which is preliminary data.</text>
</comment>
<name>A0A0L1IM32_ASPN3</name>